<dbReference type="UniPathway" id="UPA00138"/>
<organism evidence="4">
    <name type="scientific">candidate division CPR3 bacterium</name>
    <dbReference type="NCBI Taxonomy" id="2268181"/>
    <lineage>
        <taxon>Bacteria</taxon>
        <taxon>Bacteria division CPR3</taxon>
    </lineage>
</organism>
<evidence type="ECO:0000313" key="4">
    <source>
        <dbReference type="EMBL" id="HEB13709.1"/>
    </source>
</evidence>
<dbReference type="GO" id="GO:0019563">
    <property type="term" value="P:glycerol catabolic process"/>
    <property type="evidence" value="ECO:0007669"/>
    <property type="project" value="TreeGrafter"/>
</dbReference>
<proteinExistence type="inferred from homology"/>
<dbReference type="SUPFAM" id="SSF51351">
    <property type="entry name" value="Triosephosphate isomerase (TIM)"/>
    <property type="match status" value="1"/>
</dbReference>
<dbReference type="PANTHER" id="PTHR21139">
    <property type="entry name" value="TRIOSEPHOSPHATE ISOMERASE"/>
    <property type="match status" value="1"/>
</dbReference>
<dbReference type="GO" id="GO:0005829">
    <property type="term" value="C:cytosol"/>
    <property type="evidence" value="ECO:0007669"/>
    <property type="project" value="TreeGrafter"/>
</dbReference>
<accession>A0A7C1NPT9</accession>
<dbReference type="EMBL" id="DRHL01000109">
    <property type="protein sequence ID" value="HEB13709.1"/>
    <property type="molecule type" value="Genomic_DNA"/>
</dbReference>
<evidence type="ECO:0000256" key="3">
    <source>
        <dbReference type="RuleBase" id="RU363013"/>
    </source>
</evidence>
<comment type="subunit">
    <text evidence="3">Homodimer.</text>
</comment>
<comment type="caution">
    <text evidence="4">The sequence shown here is derived from an EMBL/GenBank/DDBJ whole genome shotgun (WGS) entry which is preliminary data.</text>
</comment>
<keyword evidence="3" id="KW-0312">Gluconeogenesis</keyword>
<dbReference type="InterPro" id="IPR013785">
    <property type="entry name" value="Aldolase_TIM"/>
</dbReference>
<name>A0A7C1NPT9_UNCC3</name>
<dbReference type="GO" id="GO:0046166">
    <property type="term" value="P:glyceraldehyde-3-phosphate biosynthetic process"/>
    <property type="evidence" value="ECO:0007669"/>
    <property type="project" value="TreeGrafter"/>
</dbReference>
<comment type="pathway">
    <text evidence="3">Carbohydrate biosynthesis; gluconeogenesis.</text>
</comment>
<dbReference type="PROSITE" id="PS51440">
    <property type="entry name" value="TIM_2"/>
    <property type="match status" value="1"/>
</dbReference>
<dbReference type="GO" id="GO:0004807">
    <property type="term" value="F:triose-phosphate isomerase activity"/>
    <property type="evidence" value="ECO:0007669"/>
    <property type="project" value="UniProtKB-EC"/>
</dbReference>
<dbReference type="AlphaFoldDB" id="A0A7C1NPT9"/>
<feature type="non-terminal residue" evidence="4">
    <location>
        <position position="1"/>
    </location>
</feature>
<dbReference type="Gene3D" id="3.20.20.70">
    <property type="entry name" value="Aldolase class I"/>
    <property type="match status" value="1"/>
</dbReference>
<comment type="similarity">
    <text evidence="1 3">Belongs to the triosephosphate isomerase family.</text>
</comment>
<dbReference type="Proteomes" id="UP000885695">
    <property type="component" value="Unassembled WGS sequence"/>
</dbReference>
<dbReference type="Pfam" id="PF00121">
    <property type="entry name" value="TIM"/>
    <property type="match status" value="1"/>
</dbReference>
<evidence type="ECO:0000256" key="2">
    <source>
        <dbReference type="ARBA" id="ARBA00023235"/>
    </source>
</evidence>
<dbReference type="GO" id="GO:0006096">
    <property type="term" value="P:glycolytic process"/>
    <property type="evidence" value="ECO:0007669"/>
    <property type="project" value="UniProtKB-UniPathway"/>
</dbReference>
<dbReference type="InterPro" id="IPR035990">
    <property type="entry name" value="TIM_sf"/>
</dbReference>
<keyword evidence="3" id="KW-0324">Glycolysis</keyword>
<dbReference type="PANTHER" id="PTHR21139:SF42">
    <property type="entry name" value="TRIOSEPHOSPHATE ISOMERASE"/>
    <property type="match status" value="1"/>
</dbReference>
<dbReference type="UniPathway" id="UPA00109">
    <property type="reaction ID" value="UER00189"/>
</dbReference>
<comment type="pathway">
    <text evidence="3">Carbohydrate degradation; glycolysis; D-glyceraldehyde 3-phosphate from glycerone phosphate: step 1/1.</text>
</comment>
<protein>
    <recommendedName>
        <fullName evidence="3">Triosephosphate isomerase</fullName>
        <ecNumber evidence="3">5.3.1.1</ecNumber>
    </recommendedName>
</protein>
<dbReference type="InterPro" id="IPR000652">
    <property type="entry name" value="Triosephosphate_isomerase"/>
</dbReference>
<dbReference type="GO" id="GO:0006094">
    <property type="term" value="P:gluconeogenesis"/>
    <property type="evidence" value="ECO:0007669"/>
    <property type="project" value="UniProtKB-UniPathway"/>
</dbReference>
<comment type="catalytic activity">
    <reaction evidence="3">
        <text>D-glyceraldehyde 3-phosphate = dihydroxyacetone phosphate</text>
        <dbReference type="Rhea" id="RHEA:18585"/>
        <dbReference type="ChEBI" id="CHEBI:57642"/>
        <dbReference type="ChEBI" id="CHEBI:59776"/>
        <dbReference type="EC" id="5.3.1.1"/>
    </reaction>
</comment>
<dbReference type="EC" id="5.3.1.1" evidence="3"/>
<comment type="subcellular location">
    <subcellularLocation>
        <location evidence="3">Cytoplasm</location>
    </subcellularLocation>
</comment>
<evidence type="ECO:0000256" key="1">
    <source>
        <dbReference type="ARBA" id="ARBA00007422"/>
    </source>
</evidence>
<keyword evidence="3" id="KW-0963">Cytoplasm</keyword>
<gene>
    <name evidence="4" type="ORF">ENI13_01880</name>
</gene>
<sequence>VGEKKKTEKSRDIMEELHALLKDMKTINARKLVIVYEPIWAISSESGSVALPTLVRDRAAAIRRILAWKFGKKADAIPILYGGSVDAKNIKPLMRDGNVQGALVGSASLNAKEFVRLVKNSVLR</sequence>
<reference evidence="4" key="1">
    <citation type="journal article" date="2020" name="mSystems">
        <title>Genome- and Community-Level Interaction Insights into Carbon Utilization and Element Cycling Functions of Hydrothermarchaeota in Hydrothermal Sediment.</title>
        <authorList>
            <person name="Zhou Z."/>
            <person name="Liu Y."/>
            <person name="Xu W."/>
            <person name="Pan J."/>
            <person name="Luo Z.H."/>
            <person name="Li M."/>
        </authorList>
    </citation>
    <scope>NUCLEOTIDE SEQUENCE [LARGE SCALE GENOMIC DNA]</scope>
    <source>
        <strain evidence="4">HyVt-369</strain>
    </source>
</reference>
<keyword evidence="2 3" id="KW-0413">Isomerase</keyword>